<evidence type="ECO:0000256" key="1">
    <source>
        <dbReference type="ARBA" id="ARBA00004604"/>
    </source>
</evidence>
<dbReference type="PANTHER" id="PTHR14577">
    <property type="entry name" value="NUCLEOLAR PROTEIN 12"/>
    <property type="match status" value="1"/>
</dbReference>
<gene>
    <name evidence="6" type="primary">NCAS0A12120</name>
    <name evidence="6" type="ordered locus">NCAS_0A12120</name>
</gene>
<keyword evidence="3" id="KW-0175">Coiled coil</keyword>
<feature type="region of interest" description="Disordered" evidence="5">
    <location>
        <begin position="199"/>
        <end position="239"/>
    </location>
</feature>
<feature type="compositionally biased region" description="Basic residues" evidence="5">
    <location>
        <begin position="207"/>
        <end position="216"/>
    </location>
</feature>
<comment type="similarity">
    <text evidence="2">Belongs to the RRP17 family.</text>
</comment>
<evidence type="ECO:0000256" key="2">
    <source>
        <dbReference type="ARBA" id="ARBA00007175"/>
    </source>
</evidence>
<dbReference type="EMBL" id="HE576752">
    <property type="protein sequence ID" value="CCC67770.1"/>
    <property type="molecule type" value="Genomic_DNA"/>
</dbReference>
<accession>G0V8H2</accession>
<dbReference type="InParanoid" id="G0V8H2"/>
<feature type="compositionally biased region" description="Basic and acidic residues" evidence="5">
    <location>
        <begin position="218"/>
        <end position="227"/>
    </location>
</feature>
<dbReference type="FunCoup" id="G0V8H2">
    <property type="interactions" value="288"/>
</dbReference>
<reference evidence="6 7" key="1">
    <citation type="journal article" date="2011" name="Proc. Natl. Acad. Sci. U.S.A.">
        <title>Evolutionary erosion of yeast sex chromosomes by mating-type switching accidents.</title>
        <authorList>
            <person name="Gordon J.L."/>
            <person name="Armisen D."/>
            <person name="Proux-Wera E."/>
            <person name="Oheigeartaigh S.S."/>
            <person name="Byrne K.P."/>
            <person name="Wolfe K.H."/>
        </authorList>
    </citation>
    <scope>NUCLEOTIDE SEQUENCE [LARGE SCALE GENOMIC DNA]</scope>
    <source>
        <strain evidence="7">ATCC 76901 / BCRC 22586 / CBS 4309 / NBRC 1992 / NRRL Y-12630</strain>
    </source>
</reference>
<dbReference type="GO" id="GO:1990275">
    <property type="term" value="F:preribosome binding"/>
    <property type="evidence" value="ECO:0007669"/>
    <property type="project" value="EnsemblFungi"/>
</dbReference>
<dbReference type="GeneID" id="96901249"/>
<dbReference type="AlphaFoldDB" id="G0V8H2"/>
<sequence length="239" mass="27906">MAIQSNRQLLTKGKSYATKQSKKFGADEVVFDKDSRLDYLTGFHKRKLERQKKAQVYNKEQDRLAKIEARKKIRQERKDEMDEQMKRFKETLEIQREVENDINEDKKNGGKISGDSDNESWNGFSDEEDAENTSDVKPILKKGQTVYTDDTTVEVETLEPNDNFEYLANLNNVKLEESENVLKESITRATKYAKFLGIAGEEDKASKPKKKKKFRYLTKNERKDNQRKANANKHRGKKK</sequence>
<dbReference type="HOGENOM" id="CLU_067149_0_0_1"/>
<feature type="compositionally biased region" description="Basic residues" evidence="5">
    <location>
        <begin position="230"/>
        <end position="239"/>
    </location>
</feature>
<dbReference type="OMA" id="EWDGFPD"/>
<keyword evidence="7" id="KW-1185">Reference proteome</keyword>
<dbReference type="RefSeq" id="XP_003674151.1">
    <property type="nucleotide sequence ID" value="XM_003674103.1"/>
</dbReference>
<keyword evidence="4" id="KW-0539">Nucleus</keyword>
<feature type="compositionally biased region" description="Basic and acidic residues" evidence="5">
    <location>
        <begin position="97"/>
        <end position="108"/>
    </location>
</feature>
<dbReference type="STRING" id="1064592.G0V8H2"/>
<dbReference type="GO" id="GO:0004534">
    <property type="term" value="F:5'-3' RNA exonuclease activity"/>
    <property type="evidence" value="ECO:0007669"/>
    <property type="project" value="EnsemblFungi"/>
</dbReference>
<dbReference type="Pfam" id="PF09805">
    <property type="entry name" value="Nop25"/>
    <property type="match status" value="1"/>
</dbReference>
<evidence type="ECO:0000256" key="3">
    <source>
        <dbReference type="ARBA" id="ARBA00023054"/>
    </source>
</evidence>
<dbReference type="PANTHER" id="PTHR14577:SF0">
    <property type="entry name" value="NUCLEOLAR PROTEIN 12"/>
    <property type="match status" value="1"/>
</dbReference>
<dbReference type="GO" id="GO:0005730">
    <property type="term" value="C:nucleolus"/>
    <property type="evidence" value="ECO:0007669"/>
    <property type="project" value="UniProtKB-SubCell"/>
</dbReference>
<comment type="subcellular location">
    <subcellularLocation>
        <location evidence="1">Nucleus</location>
        <location evidence="1">Nucleolus</location>
    </subcellularLocation>
</comment>
<dbReference type="Proteomes" id="UP000001640">
    <property type="component" value="Chromosome 1"/>
</dbReference>
<organism evidence="6 7">
    <name type="scientific">Naumovozyma castellii</name>
    <name type="common">Yeast</name>
    <name type="synonym">Saccharomyces castellii</name>
    <dbReference type="NCBI Taxonomy" id="27288"/>
    <lineage>
        <taxon>Eukaryota</taxon>
        <taxon>Fungi</taxon>
        <taxon>Dikarya</taxon>
        <taxon>Ascomycota</taxon>
        <taxon>Saccharomycotina</taxon>
        <taxon>Saccharomycetes</taxon>
        <taxon>Saccharomycetales</taxon>
        <taxon>Saccharomycetaceae</taxon>
        <taxon>Naumovozyma</taxon>
    </lineage>
</organism>
<proteinExistence type="inferred from homology"/>
<dbReference type="GO" id="GO:0005737">
    <property type="term" value="C:cytoplasm"/>
    <property type="evidence" value="ECO:0007669"/>
    <property type="project" value="EnsemblFungi"/>
</dbReference>
<evidence type="ECO:0000313" key="7">
    <source>
        <dbReference type="Proteomes" id="UP000001640"/>
    </source>
</evidence>
<dbReference type="eggNOG" id="KOG4709">
    <property type="taxonomic scope" value="Eukaryota"/>
</dbReference>
<evidence type="ECO:0000256" key="4">
    <source>
        <dbReference type="ARBA" id="ARBA00023242"/>
    </source>
</evidence>
<feature type="region of interest" description="Disordered" evidence="5">
    <location>
        <begin position="97"/>
        <end position="137"/>
    </location>
</feature>
<reference key="2">
    <citation type="submission" date="2011-08" db="EMBL/GenBank/DDBJ databases">
        <title>Genome sequence of Naumovozyma castellii.</title>
        <authorList>
            <person name="Gordon J.L."/>
            <person name="Armisen D."/>
            <person name="Proux-Wera E."/>
            <person name="OhEigeartaigh S.S."/>
            <person name="Byrne K.P."/>
            <person name="Wolfe K.H."/>
        </authorList>
    </citation>
    <scope>NUCLEOTIDE SEQUENCE</scope>
    <source>
        <strain>Type strain:CBS 4309</strain>
    </source>
</reference>
<name>G0V8H2_NAUCA</name>
<evidence type="ECO:0000313" key="6">
    <source>
        <dbReference type="EMBL" id="CCC67770.1"/>
    </source>
</evidence>
<dbReference type="KEGG" id="ncs:NCAS_0A12120"/>
<dbReference type="GO" id="GO:0034399">
    <property type="term" value="C:nuclear periphery"/>
    <property type="evidence" value="ECO:0007669"/>
    <property type="project" value="EnsemblFungi"/>
</dbReference>
<evidence type="ECO:0000256" key="5">
    <source>
        <dbReference type="SAM" id="MobiDB-lite"/>
    </source>
</evidence>
<dbReference type="GO" id="GO:0000477">
    <property type="term" value="P:generation of mature 5'-end of LSU-rRNA from tricistronic rRNA transcript (SSU-rRNA, 5.8S rRNA, LSU-rRNA)"/>
    <property type="evidence" value="ECO:0007669"/>
    <property type="project" value="EnsemblFungi"/>
</dbReference>
<protein>
    <recommendedName>
        <fullName evidence="8">Ribosomal RNA-processing protein 17</fullName>
    </recommendedName>
</protein>
<dbReference type="OrthoDB" id="551633at2759"/>
<dbReference type="GO" id="GO:0019843">
    <property type="term" value="F:rRNA binding"/>
    <property type="evidence" value="ECO:0007669"/>
    <property type="project" value="TreeGrafter"/>
</dbReference>
<dbReference type="InterPro" id="IPR019186">
    <property type="entry name" value="Nucleolar_protein_12"/>
</dbReference>
<evidence type="ECO:0008006" key="8">
    <source>
        <dbReference type="Google" id="ProtNLM"/>
    </source>
</evidence>